<keyword evidence="4" id="KW-1185">Reference proteome</keyword>
<feature type="region of interest" description="Disordered" evidence="1">
    <location>
        <begin position="196"/>
        <end position="217"/>
    </location>
</feature>
<evidence type="ECO:0000256" key="1">
    <source>
        <dbReference type="SAM" id="MobiDB-lite"/>
    </source>
</evidence>
<dbReference type="SUPFAM" id="SSF51735">
    <property type="entry name" value="NAD(P)-binding Rossmann-fold domains"/>
    <property type="match status" value="1"/>
</dbReference>
<dbReference type="PANTHER" id="PTHR12286">
    <property type="entry name" value="SACCHAROPINE DEHYDROGENASE-LIKE OXIDOREDUCTASE"/>
    <property type="match status" value="1"/>
</dbReference>
<dbReference type="Gene3D" id="3.40.50.720">
    <property type="entry name" value="NAD(P)-binding Rossmann-like Domain"/>
    <property type="match status" value="1"/>
</dbReference>
<dbReference type="InterPro" id="IPR005097">
    <property type="entry name" value="Sacchrp_dh_NADP-bd"/>
</dbReference>
<sequence>MVTDITLLGATGYTGGLTADYLGATLPSGASWAVAGRSRAKLEAVADRIEAAGGVRPEIVTADVTDDASLAAVAEGTRVLVTTVGPYLKHGEPAVKAAAQAGIAYLDLTGEPQFVDDMWLKHHATASESGARLVHAAGFDSIPYDLGVLYTVQQLPDDVPITVNAYLRAGISPSGGTFHSAIGQFSSFRESAKLAKKRRSAEQRPVDRKVRGAGSIGRAPHDTGWAVPLPTIDPQIVLRSARALPTYGPEFTYGHFAHVRTTRMLAAGAVGVGALAVTSQIPPLRKLLLSRMDPGDGPDAEKREKAWFKLDILADAGDDTLHTRVTGKDPGYGGTAKYLGEAAMSLAFDDLPQVSGQTTTAVAMGQALIDRLNPEAMKFQTCEEHHTDPH</sequence>
<evidence type="ECO:0000313" key="4">
    <source>
        <dbReference type="Proteomes" id="UP001501057"/>
    </source>
</evidence>
<evidence type="ECO:0000313" key="3">
    <source>
        <dbReference type="EMBL" id="GAA1737558.1"/>
    </source>
</evidence>
<dbReference type="EMBL" id="BAAAME010000004">
    <property type="protein sequence ID" value="GAA1737558.1"/>
    <property type="molecule type" value="Genomic_DNA"/>
</dbReference>
<name>A0ABP4VWQ3_9ACTN</name>
<comment type="caution">
    <text evidence="3">The sequence shown here is derived from an EMBL/GenBank/DDBJ whole genome shotgun (WGS) entry which is preliminary data.</text>
</comment>
<protein>
    <submittedName>
        <fullName evidence="3">Saccharopine dehydrogenase NADP-binding domain-containing protein</fullName>
    </submittedName>
</protein>
<organism evidence="3 4">
    <name type="scientific">Aeromicrobium alkaliterrae</name>
    <dbReference type="NCBI Taxonomy" id="302168"/>
    <lineage>
        <taxon>Bacteria</taxon>
        <taxon>Bacillati</taxon>
        <taxon>Actinomycetota</taxon>
        <taxon>Actinomycetes</taxon>
        <taxon>Propionibacteriales</taxon>
        <taxon>Nocardioidaceae</taxon>
        <taxon>Aeromicrobium</taxon>
    </lineage>
</organism>
<reference evidence="4" key="1">
    <citation type="journal article" date="2019" name="Int. J. Syst. Evol. Microbiol.">
        <title>The Global Catalogue of Microorganisms (GCM) 10K type strain sequencing project: providing services to taxonomists for standard genome sequencing and annotation.</title>
        <authorList>
            <consortium name="The Broad Institute Genomics Platform"/>
            <consortium name="The Broad Institute Genome Sequencing Center for Infectious Disease"/>
            <person name="Wu L."/>
            <person name="Ma J."/>
        </authorList>
    </citation>
    <scope>NUCLEOTIDE SEQUENCE [LARGE SCALE GENOMIC DNA]</scope>
    <source>
        <strain evidence="4">JCM 13518</strain>
    </source>
</reference>
<dbReference type="InterPro" id="IPR051276">
    <property type="entry name" value="Saccharopine_DH-like_oxidrdct"/>
</dbReference>
<evidence type="ECO:0000259" key="2">
    <source>
        <dbReference type="Pfam" id="PF03435"/>
    </source>
</evidence>
<feature type="domain" description="Saccharopine dehydrogenase NADP binding" evidence="2">
    <location>
        <begin position="5"/>
        <end position="132"/>
    </location>
</feature>
<proteinExistence type="predicted"/>
<dbReference type="Proteomes" id="UP001501057">
    <property type="component" value="Unassembled WGS sequence"/>
</dbReference>
<dbReference type="RefSeq" id="WP_344200082.1">
    <property type="nucleotide sequence ID" value="NZ_BAAAME010000004.1"/>
</dbReference>
<dbReference type="InterPro" id="IPR036291">
    <property type="entry name" value="NAD(P)-bd_dom_sf"/>
</dbReference>
<dbReference type="Pfam" id="PF03435">
    <property type="entry name" value="Sacchrp_dh_NADP"/>
    <property type="match status" value="1"/>
</dbReference>
<gene>
    <name evidence="3" type="ORF">GCM10009710_17190</name>
</gene>
<accession>A0ABP4VWQ3</accession>
<dbReference type="PANTHER" id="PTHR12286:SF5">
    <property type="entry name" value="SACCHAROPINE DEHYDROGENASE-LIKE OXIDOREDUCTASE"/>
    <property type="match status" value="1"/>
</dbReference>
<feature type="compositionally biased region" description="Basic and acidic residues" evidence="1">
    <location>
        <begin position="200"/>
        <end position="210"/>
    </location>
</feature>